<dbReference type="PANTHER" id="PTHR11803:SF39">
    <property type="entry name" value="2-IMINOBUTANOATE_2-IMINOPROPANOATE DEAMINASE"/>
    <property type="match status" value="1"/>
</dbReference>
<evidence type="ECO:0000256" key="1">
    <source>
        <dbReference type="ARBA" id="ARBA00010552"/>
    </source>
</evidence>
<dbReference type="AlphaFoldDB" id="A0A430ANN4"/>
<name>A0A430ANN4_9ENTE</name>
<dbReference type="Gene3D" id="3.30.1330.40">
    <property type="entry name" value="RutC-like"/>
    <property type="match status" value="1"/>
</dbReference>
<accession>A0A430ANN4</accession>
<dbReference type="CDD" id="cd00448">
    <property type="entry name" value="YjgF_YER057c_UK114_family"/>
    <property type="match status" value="1"/>
</dbReference>
<dbReference type="RefSeq" id="WP_126796428.1">
    <property type="nucleotide sequence ID" value="NZ_CP060720.1"/>
</dbReference>
<dbReference type="GO" id="GO:0019239">
    <property type="term" value="F:deaminase activity"/>
    <property type="evidence" value="ECO:0007669"/>
    <property type="project" value="TreeGrafter"/>
</dbReference>
<proteinExistence type="inferred from homology"/>
<dbReference type="SUPFAM" id="SSF55298">
    <property type="entry name" value="YjgF-like"/>
    <property type="match status" value="1"/>
</dbReference>
<protein>
    <submittedName>
        <fullName evidence="2">Reactive intermediate/imine deaminase</fullName>
    </submittedName>
</protein>
<dbReference type="NCBIfam" id="TIGR00004">
    <property type="entry name" value="Rid family detoxifying hydrolase"/>
    <property type="match status" value="1"/>
</dbReference>
<comment type="caution">
    <text evidence="2">The sequence shown here is derived from an EMBL/GenBank/DDBJ whole genome shotgun (WGS) entry which is preliminary data.</text>
</comment>
<evidence type="ECO:0000313" key="3">
    <source>
        <dbReference type="Proteomes" id="UP000288028"/>
    </source>
</evidence>
<dbReference type="FunFam" id="3.30.1330.40:FF:000001">
    <property type="entry name" value="L-PSP family endoribonuclease"/>
    <property type="match status" value="1"/>
</dbReference>
<comment type="similarity">
    <text evidence="1">Belongs to the RutC family.</text>
</comment>
<dbReference type="InterPro" id="IPR035959">
    <property type="entry name" value="RutC-like_sf"/>
</dbReference>
<organism evidence="2 3">
    <name type="scientific">Vagococcus carniphilus</name>
    <dbReference type="NCBI Taxonomy" id="218144"/>
    <lineage>
        <taxon>Bacteria</taxon>
        <taxon>Bacillati</taxon>
        <taxon>Bacillota</taxon>
        <taxon>Bacilli</taxon>
        <taxon>Lactobacillales</taxon>
        <taxon>Enterococcaceae</taxon>
        <taxon>Vagococcus</taxon>
    </lineage>
</organism>
<reference evidence="2 3" key="1">
    <citation type="submission" date="2017-05" db="EMBL/GenBank/DDBJ databases">
        <title>Vagococcus spp. assemblies.</title>
        <authorList>
            <person name="Gulvik C.A."/>
        </authorList>
    </citation>
    <scope>NUCLEOTIDE SEQUENCE [LARGE SCALE GENOMIC DNA]</scope>
    <source>
        <strain evidence="2 3">SS1714</strain>
    </source>
</reference>
<dbReference type="GeneID" id="95581571"/>
<dbReference type="EMBL" id="NGKB01000022">
    <property type="protein sequence ID" value="RSU09721.1"/>
    <property type="molecule type" value="Genomic_DNA"/>
</dbReference>
<sequence length="125" mass="13921">MKKQIINSTKAPKPIGPYSHSVLANGNLYISGQLGVNPESGKLKNTLSEQTTQSLINLGHILEEAHMSYEHVNKTTLFITDMAHFSEVNDIYHTFFTENYPARSCVAVKQLPMNALFEIEVIASI</sequence>
<dbReference type="Pfam" id="PF01042">
    <property type="entry name" value="Ribonuc_L-PSP"/>
    <property type="match status" value="1"/>
</dbReference>
<evidence type="ECO:0000313" key="2">
    <source>
        <dbReference type="EMBL" id="RSU09721.1"/>
    </source>
</evidence>
<dbReference type="InterPro" id="IPR006056">
    <property type="entry name" value="RidA"/>
</dbReference>
<dbReference type="OrthoDB" id="9803101at2"/>
<dbReference type="InterPro" id="IPR006175">
    <property type="entry name" value="YjgF/YER057c/UK114"/>
</dbReference>
<dbReference type="Proteomes" id="UP000288028">
    <property type="component" value="Unassembled WGS sequence"/>
</dbReference>
<gene>
    <name evidence="2" type="ORF">CBF28_14495</name>
</gene>
<dbReference type="PANTHER" id="PTHR11803">
    <property type="entry name" value="2-IMINOBUTANOATE/2-IMINOPROPANOATE DEAMINASE RIDA"/>
    <property type="match status" value="1"/>
</dbReference>
<keyword evidence="3" id="KW-1185">Reference proteome</keyword>
<dbReference type="GO" id="GO:0005829">
    <property type="term" value="C:cytosol"/>
    <property type="evidence" value="ECO:0007669"/>
    <property type="project" value="TreeGrafter"/>
</dbReference>